<proteinExistence type="inferred from homology"/>
<dbReference type="CDD" id="cd06558">
    <property type="entry name" value="crotonase-like"/>
    <property type="match status" value="1"/>
</dbReference>
<dbReference type="InterPro" id="IPR001753">
    <property type="entry name" value="Enoyl-CoA_hydra/iso"/>
</dbReference>
<evidence type="ECO:0000313" key="2">
    <source>
        <dbReference type="EMBL" id="SDX64288.1"/>
    </source>
</evidence>
<dbReference type="STRING" id="60137.SAMN04488041_11059"/>
<dbReference type="GO" id="GO:0003824">
    <property type="term" value="F:catalytic activity"/>
    <property type="evidence" value="ECO:0007669"/>
    <property type="project" value="UniProtKB-ARBA"/>
</dbReference>
<organism evidence="2 3">
    <name type="scientific">Sulfitobacter pontiacus</name>
    <dbReference type="NCBI Taxonomy" id="60137"/>
    <lineage>
        <taxon>Bacteria</taxon>
        <taxon>Pseudomonadati</taxon>
        <taxon>Pseudomonadota</taxon>
        <taxon>Alphaproteobacteria</taxon>
        <taxon>Rhodobacterales</taxon>
        <taxon>Roseobacteraceae</taxon>
        <taxon>Sulfitobacter</taxon>
    </lineage>
</organism>
<dbReference type="GeneID" id="94022532"/>
<evidence type="ECO:0000313" key="3">
    <source>
        <dbReference type="Proteomes" id="UP000183076"/>
    </source>
</evidence>
<evidence type="ECO:0000256" key="1">
    <source>
        <dbReference type="ARBA" id="ARBA00005254"/>
    </source>
</evidence>
<dbReference type="SUPFAM" id="SSF52096">
    <property type="entry name" value="ClpP/crotonase"/>
    <property type="match status" value="1"/>
</dbReference>
<dbReference type="AlphaFoldDB" id="A0A1H3DDT3"/>
<comment type="similarity">
    <text evidence="1">Belongs to the enoyl-CoA hydratase/isomerase family.</text>
</comment>
<name>A0A1H3DDT3_9RHOB</name>
<dbReference type="RefSeq" id="WP_074637534.1">
    <property type="nucleotide sequence ID" value="NZ_CP160850.1"/>
</dbReference>
<reference evidence="3" key="1">
    <citation type="submission" date="2016-10" db="EMBL/GenBank/DDBJ databases">
        <authorList>
            <person name="Varghese N."/>
            <person name="Submissions S."/>
        </authorList>
    </citation>
    <scope>NUCLEOTIDE SEQUENCE [LARGE SCALE GENOMIC DNA]</scope>
    <source>
        <strain evidence="3">DSM 10014</strain>
    </source>
</reference>
<dbReference type="Gene3D" id="3.90.226.10">
    <property type="entry name" value="2-enoyl-CoA Hydratase, Chain A, domain 1"/>
    <property type="match status" value="1"/>
</dbReference>
<gene>
    <name evidence="2" type="ORF">SAMN04488041_11059</name>
</gene>
<dbReference type="InterPro" id="IPR029045">
    <property type="entry name" value="ClpP/crotonase-like_dom_sf"/>
</dbReference>
<sequence>MTTSTLDDRLAVTREGRVSTVRLNDPKTLNSMDTQMALSLREVLRAEAKVSGCIILAGGERGFCSGANLSGDLAPGDGELDAGQTLEDAFNPLVETIRTLPVPFITAVRGAAAGVGASLAMSGDIITCGRSAYFLEAFARIGLVPDGGAAWFLTRSVGRMRAMELMMLAEKLPAEKAFEWGLITRLFEDDAVEAKAMKIAQKLADGPTRALALTRQSAWAAADSSFTETLQLERVLQRDAGNHPDFAEGVAAFMEKRAARFGG</sequence>
<dbReference type="PANTHER" id="PTHR43459">
    <property type="entry name" value="ENOYL-COA HYDRATASE"/>
    <property type="match status" value="1"/>
</dbReference>
<dbReference type="Proteomes" id="UP000183076">
    <property type="component" value="Unassembled WGS sequence"/>
</dbReference>
<dbReference type="PANTHER" id="PTHR43459:SF1">
    <property type="entry name" value="EG:BACN32G11.4 PROTEIN"/>
    <property type="match status" value="1"/>
</dbReference>
<protein>
    <submittedName>
        <fullName evidence="2">Enoyl-CoA hydratase</fullName>
    </submittedName>
</protein>
<dbReference type="InterPro" id="IPR014748">
    <property type="entry name" value="Enoyl-CoA_hydra_C"/>
</dbReference>
<dbReference type="Pfam" id="PF00378">
    <property type="entry name" value="ECH_1"/>
    <property type="match status" value="1"/>
</dbReference>
<accession>A0A1H3DDT3</accession>
<dbReference type="EMBL" id="FNNB01000010">
    <property type="protein sequence ID" value="SDX64288.1"/>
    <property type="molecule type" value="Genomic_DNA"/>
</dbReference>
<dbReference type="Gene3D" id="1.10.12.10">
    <property type="entry name" value="Lyase 2-enoyl-coa Hydratase, Chain A, domain 2"/>
    <property type="match status" value="1"/>
</dbReference>